<organism evidence="2 3">
    <name type="scientific">Aspergillus japonicus CBS 114.51</name>
    <dbReference type="NCBI Taxonomy" id="1448312"/>
    <lineage>
        <taxon>Eukaryota</taxon>
        <taxon>Fungi</taxon>
        <taxon>Dikarya</taxon>
        <taxon>Ascomycota</taxon>
        <taxon>Pezizomycotina</taxon>
        <taxon>Eurotiomycetes</taxon>
        <taxon>Eurotiomycetidae</taxon>
        <taxon>Eurotiales</taxon>
        <taxon>Aspergillaceae</taxon>
        <taxon>Aspergillus</taxon>
        <taxon>Aspergillus subgen. Circumdati</taxon>
    </lineage>
</organism>
<dbReference type="EMBL" id="KZ824783">
    <property type="protein sequence ID" value="RAH83338.1"/>
    <property type="molecule type" value="Genomic_DNA"/>
</dbReference>
<dbReference type="RefSeq" id="XP_025529232.1">
    <property type="nucleotide sequence ID" value="XM_025670601.1"/>
</dbReference>
<reference evidence="2 3" key="1">
    <citation type="submission" date="2018-02" db="EMBL/GenBank/DDBJ databases">
        <title>The genomes of Aspergillus section Nigri reveals drivers in fungal speciation.</title>
        <authorList>
            <consortium name="DOE Joint Genome Institute"/>
            <person name="Vesth T.C."/>
            <person name="Nybo J."/>
            <person name="Theobald S."/>
            <person name="Brandl J."/>
            <person name="Frisvad J.C."/>
            <person name="Nielsen K.F."/>
            <person name="Lyhne E.K."/>
            <person name="Kogle M.E."/>
            <person name="Kuo A."/>
            <person name="Riley R."/>
            <person name="Clum A."/>
            <person name="Nolan M."/>
            <person name="Lipzen A."/>
            <person name="Salamov A."/>
            <person name="Henrissat B."/>
            <person name="Wiebenga A."/>
            <person name="De vries R.P."/>
            <person name="Grigoriev I.V."/>
            <person name="Mortensen U.H."/>
            <person name="Andersen M.R."/>
            <person name="Baker S.E."/>
        </authorList>
    </citation>
    <scope>NUCLEOTIDE SEQUENCE [LARGE SCALE GENOMIC DNA]</scope>
    <source>
        <strain evidence="2 3">CBS 114.51</strain>
    </source>
</reference>
<feature type="signal peptide" evidence="1">
    <location>
        <begin position="1"/>
        <end position="28"/>
    </location>
</feature>
<evidence type="ECO:0000313" key="3">
    <source>
        <dbReference type="Proteomes" id="UP000249497"/>
    </source>
</evidence>
<sequence>MTATAAPLALLLLLLLLLLLHYSPPSPATEHFLFIHQSRSLPKRLYLSPWNKRICRMGIAWNFGKGDSGPPPEIPMNWNVLDITRSVGMHVHWEGKDRLRARAKERGRDRVEEMKRVLVPT</sequence>
<evidence type="ECO:0000313" key="2">
    <source>
        <dbReference type="EMBL" id="RAH83338.1"/>
    </source>
</evidence>
<dbReference type="Proteomes" id="UP000249497">
    <property type="component" value="Unassembled WGS sequence"/>
</dbReference>
<evidence type="ECO:0000256" key="1">
    <source>
        <dbReference type="SAM" id="SignalP"/>
    </source>
</evidence>
<proteinExistence type="predicted"/>
<dbReference type="AlphaFoldDB" id="A0A8T8X5A4"/>
<keyword evidence="1" id="KW-0732">Signal</keyword>
<dbReference type="GeneID" id="37174293"/>
<name>A0A8T8X5A4_ASPJA</name>
<accession>A0A8T8X5A4</accession>
<protein>
    <submittedName>
        <fullName evidence="2">Uncharacterized protein</fullName>
    </submittedName>
</protein>
<keyword evidence="3" id="KW-1185">Reference proteome</keyword>
<gene>
    <name evidence="2" type="ORF">BO86DRAFT_377925</name>
</gene>
<feature type="chain" id="PRO_5035812308" evidence="1">
    <location>
        <begin position="29"/>
        <end position="121"/>
    </location>
</feature>